<keyword evidence="1" id="KW-0456">Lyase</keyword>
<accession>A0A9X2XW53</accession>
<comment type="caution">
    <text evidence="6">The sequence shown here is derived from an EMBL/GenBank/DDBJ whole genome shotgun (WGS) entry which is preliminary data.</text>
</comment>
<dbReference type="Proteomes" id="UP001155483">
    <property type="component" value="Unassembled WGS sequence"/>
</dbReference>
<dbReference type="RefSeq" id="WP_279297190.1">
    <property type="nucleotide sequence ID" value="NZ_JAOTIF010000007.1"/>
</dbReference>
<keyword evidence="2" id="KW-0119">Carbohydrate metabolism</keyword>
<evidence type="ECO:0000256" key="3">
    <source>
        <dbReference type="ARBA" id="ARBA00046336"/>
    </source>
</evidence>
<feature type="domain" description="C-glycoside deglycosidase beta subunit" evidence="5">
    <location>
        <begin position="17"/>
        <end position="110"/>
    </location>
</feature>
<evidence type="ECO:0000256" key="1">
    <source>
        <dbReference type="ARBA" id="ARBA00023239"/>
    </source>
</evidence>
<sequence>MGPLDNFILADDALQATPTGFTLQFHSHWYRSLPLSCMSCKAIINGQAIDESEVFIEANGNKYPFSEMPNLYKEWLFITDGARLHVNGVEPLQKGKQYNIEFKLDLFIPYILVGREGNPLLASSTVTKQLTCN</sequence>
<dbReference type="InterPro" id="IPR045959">
    <property type="entry name" value="CGDB"/>
</dbReference>
<organism evidence="6 7">
    <name type="scientific">Paraflavisolibacter caeni</name>
    <dbReference type="NCBI Taxonomy" id="2982496"/>
    <lineage>
        <taxon>Bacteria</taxon>
        <taxon>Pseudomonadati</taxon>
        <taxon>Bacteroidota</taxon>
        <taxon>Chitinophagia</taxon>
        <taxon>Chitinophagales</taxon>
        <taxon>Chitinophagaceae</taxon>
        <taxon>Paraflavisolibacter</taxon>
    </lineage>
</organism>
<protein>
    <recommendedName>
        <fullName evidence="4">C-deglycosylation enzyme beta subunit</fullName>
    </recommendedName>
</protein>
<gene>
    <name evidence="6" type="ORF">OCK74_11535</name>
</gene>
<proteinExistence type="inferred from homology"/>
<dbReference type="AlphaFoldDB" id="A0A9X2XW53"/>
<reference evidence="6" key="2">
    <citation type="submission" date="2023-04" db="EMBL/GenBank/DDBJ databases">
        <title>Paracnuella aquatica gen. nov., sp. nov., a member of the family Chitinophagaceae isolated from a hot spring.</title>
        <authorList>
            <person name="Wang C."/>
        </authorList>
    </citation>
    <scope>NUCLEOTIDE SEQUENCE</scope>
    <source>
        <strain evidence="6">LB-8</strain>
    </source>
</reference>
<dbReference type="GO" id="GO:0016829">
    <property type="term" value="F:lyase activity"/>
    <property type="evidence" value="ECO:0007669"/>
    <property type="project" value="UniProtKB-KW"/>
</dbReference>
<reference evidence="6" key="1">
    <citation type="submission" date="2022-09" db="EMBL/GenBank/DDBJ databases">
        <authorList>
            <person name="Yuan C."/>
            <person name="Ke Z."/>
        </authorList>
    </citation>
    <scope>NUCLEOTIDE SEQUENCE</scope>
    <source>
        <strain evidence="6">LB-8</strain>
    </source>
</reference>
<evidence type="ECO:0000313" key="6">
    <source>
        <dbReference type="EMBL" id="MCU7549751.1"/>
    </source>
</evidence>
<evidence type="ECO:0000259" key="5">
    <source>
        <dbReference type="Pfam" id="PF19906"/>
    </source>
</evidence>
<evidence type="ECO:0000256" key="2">
    <source>
        <dbReference type="ARBA" id="ARBA00023277"/>
    </source>
</evidence>
<evidence type="ECO:0000256" key="4">
    <source>
        <dbReference type="ARBA" id="ARBA00047208"/>
    </source>
</evidence>
<name>A0A9X2XW53_9BACT</name>
<dbReference type="EMBL" id="JAOTIF010000007">
    <property type="protein sequence ID" value="MCU7549751.1"/>
    <property type="molecule type" value="Genomic_DNA"/>
</dbReference>
<evidence type="ECO:0000313" key="7">
    <source>
        <dbReference type="Proteomes" id="UP001155483"/>
    </source>
</evidence>
<dbReference type="Pfam" id="PF19906">
    <property type="entry name" value="CGDB"/>
    <property type="match status" value="1"/>
</dbReference>
<comment type="similarity">
    <text evidence="3">Belongs to the C-glycoside deglycosidase beta subunit family.</text>
</comment>
<keyword evidence="7" id="KW-1185">Reference proteome</keyword>